<reference evidence="3 4" key="1">
    <citation type="journal article" date="2018" name="Mol. Ecol.">
        <title>The obligate alkalophilic soda-lake fungus Sodiomyces alkalinus has shifted to a protein diet.</title>
        <authorList>
            <person name="Grum-Grzhimaylo A.A."/>
            <person name="Falkoski D.L."/>
            <person name="van den Heuvel J."/>
            <person name="Valero-Jimenez C.A."/>
            <person name="Min B."/>
            <person name="Choi I.G."/>
            <person name="Lipzen A."/>
            <person name="Daum C.G."/>
            <person name="Aanen D.K."/>
            <person name="Tsang A."/>
            <person name="Henrissat B."/>
            <person name="Bilanenko E.N."/>
            <person name="de Vries R.P."/>
            <person name="van Kan J.A.L."/>
            <person name="Grigoriev I.V."/>
            <person name="Debets A.J.M."/>
        </authorList>
    </citation>
    <scope>NUCLEOTIDE SEQUENCE [LARGE SCALE GENOMIC DNA]</scope>
    <source>
        <strain evidence="3 4">F11</strain>
    </source>
</reference>
<dbReference type="UniPathway" id="UPA00114"/>
<dbReference type="SUPFAM" id="SSF49899">
    <property type="entry name" value="Concanavalin A-like lectins/glucanases"/>
    <property type="match status" value="1"/>
</dbReference>
<gene>
    <name evidence="3" type="ORF">SODALDRAFT_326301</name>
</gene>
<evidence type="ECO:0000313" key="4">
    <source>
        <dbReference type="Proteomes" id="UP000272025"/>
    </source>
</evidence>
<dbReference type="GO" id="GO:0004553">
    <property type="term" value="F:hydrolase activity, hydrolyzing O-glycosyl compounds"/>
    <property type="evidence" value="ECO:0007669"/>
    <property type="project" value="InterPro"/>
</dbReference>
<dbReference type="RefSeq" id="XP_028469943.1">
    <property type="nucleotide sequence ID" value="XM_028610134.1"/>
</dbReference>
<protein>
    <recommendedName>
        <fullName evidence="2">GH11 domain-containing protein</fullName>
    </recommendedName>
</protein>
<feature type="domain" description="GH11" evidence="2">
    <location>
        <begin position="1"/>
        <end position="97"/>
    </location>
</feature>
<evidence type="ECO:0000256" key="1">
    <source>
        <dbReference type="PROSITE-ProRule" id="PRU01097"/>
    </source>
</evidence>
<organism evidence="3 4">
    <name type="scientific">Sodiomyces alkalinus (strain CBS 110278 / VKM F-3762 / F11)</name>
    <name type="common">Alkaliphilic filamentous fungus</name>
    <dbReference type="NCBI Taxonomy" id="1314773"/>
    <lineage>
        <taxon>Eukaryota</taxon>
        <taxon>Fungi</taxon>
        <taxon>Dikarya</taxon>
        <taxon>Ascomycota</taxon>
        <taxon>Pezizomycotina</taxon>
        <taxon>Sordariomycetes</taxon>
        <taxon>Hypocreomycetidae</taxon>
        <taxon>Glomerellales</taxon>
        <taxon>Plectosphaerellaceae</taxon>
        <taxon>Sodiomyces</taxon>
    </lineage>
</organism>
<dbReference type="Proteomes" id="UP000272025">
    <property type="component" value="Unassembled WGS sequence"/>
</dbReference>
<name>A0A3N2Q613_SODAK</name>
<dbReference type="InterPro" id="IPR013320">
    <property type="entry name" value="ConA-like_dom_sf"/>
</dbReference>
<accession>A0A3N2Q613</accession>
<dbReference type="InterPro" id="IPR013319">
    <property type="entry name" value="GH11/12"/>
</dbReference>
<comment type="similarity">
    <text evidence="1">Belongs to the glycosyl hydrolase 11 (cellulase G) family.</text>
</comment>
<dbReference type="Gene3D" id="2.60.120.180">
    <property type="match status" value="1"/>
</dbReference>
<dbReference type="EMBL" id="ML119051">
    <property type="protein sequence ID" value="ROT42137.1"/>
    <property type="molecule type" value="Genomic_DNA"/>
</dbReference>
<dbReference type="Pfam" id="PF00457">
    <property type="entry name" value="Glyco_hydro_11"/>
    <property type="match status" value="1"/>
</dbReference>
<dbReference type="PROSITE" id="PS51761">
    <property type="entry name" value="GH11_3"/>
    <property type="match status" value="1"/>
</dbReference>
<dbReference type="InterPro" id="IPR033123">
    <property type="entry name" value="GH11_dom"/>
</dbReference>
<dbReference type="GO" id="GO:0045493">
    <property type="term" value="P:xylan catabolic process"/>
    <property type="evidence" value="ECO:0007669"/>
    <property type="project" value="UniProtKB-UniPathway"/>
</dbReference>
<dbReference type="AlphaFoldDB" id="A0A3N2Q613"/>
<evidence type="ECO:0000313" key="3">
    <source>
        <dbReference type="EMBL" id="ROT42137.1"/>
    </source>
</evidence>
<keyword evidence="4" id="KW-1185">Reference proteome</keyword>
<dbReference type="GeneID" id="39578612"/>
<proteinExistence type="inferred from homology"/>
<sequence>MFENTLTSPGLYPRGEVETSSGLYRLFYTQQSYWFPDNRIILTYYAVRETRRSVGTVNTGEFFDAWAAQDMPVGSPIEAFVAVMGYISSRGSAQLKIL</sequence>
<evidence type="ECO:0000259" key="2">
    <source>
        <dbReference type="PROSITE" id="PS51761"/>
    </source>
</evidence>
<comment type="caution">
    <text evidence="1">Lacks conserved residue(s) required for the propagation of feature annotation.</text>
</comment>